<gene>
    <name evidence="1" type="ORF">AVEN_955_1</name>
</gene>
<organism evidence="1 2">
    <name type="scientific">Araneus ventricosus</name>
    <name type="common">Orbweaver spider</name>
    <name type="synonym">Epeira ventricosa</name>
    <dbReference type="NCBI Taxonomy" id="182803"/>
    <lineage>
        <taxon>Eukaryota</taxon>
        <taxon>Metazoa</taxon>
        <taxon>Ecdysozoa</taxon>
        <taxon>Arthropoda</taxon>
        <taxon>Chelicerata</taxon>
        <taxon>Arachnida</taxon>
        <taxon>Araneae</taxon>
        <taxon>Araneomorphae</taxon>
        <taxon>Entelegynae</taxon>
        <taxon>Araneoidea</taxon>
        <taxon>Araneidae</taxon>
        <taxon>Araneus</taxon>
    </lineage>
</organism>
<protein>
    <submittedName>
        <fullName evidence="1">Uncharacterized protein</fullName>
    </submittedName>
</protein>
<dbReference type="EMBL" id="BGPR01000261">
    <property type="protein sequence ID" value="GBM08749.1"/>
    <property type="molecule type" value="Genomic_DNA"/>
</dbReference>
<comment type="caution">
    <text evidence="1">The sequence shown here is derived from an EMBL/GenBank/DDBJ whole genome shotgun (WGS) entry which is preliminary data.</text>
</comment>
<evidence type="ECO:0000313" key="2">
    <source>
        <dbReference type="Proteomes" id="UP000499080"/>
    </source>
</evidence>
<dbReference type="Proteomes" id="UP000499080">
    <property type="component" value="Unassembled WGS sequence"/>
</dbReference>
<evidence type="ECO:0000313" key="1">
    <source>
        <dbReference type="EMBL" id="GBM08749.1"/>
    </source>
</evidence>
<dbReference type="AlphaFoldDB" id="A0A4Y2CXD2"/>
<name>A0A4Y2CXD2_ARAVE</name>
<accession>A0A4Y2CXD2</accession>
<sequence>MKRIRYDTSESELYFYRLPSALSLPFSTLDILKCSPEMSGKRKNCIFVQSILSLTAQPGKEMACFLKGLTIYWARTGWGVSKCELKMRCVP</sequence>
<reference evidence="1 2" key="1">
    <citation type="journal article" date="2019" name="Sci. Rep.">
        <title>Orb-weaving spider Araneus ventricosus genome elucidates the spidroin gene catalogue.</title>
        <authorList>
            <person name="Kono N."/>
            <person name="Nakamura H."/>
            <person name="Ohtoshi R."/>
            <person name="Moran D.A.P."/>
            <person name="Shinohara A."/>
            <person name="Yoshida Y."/>
            <person name="Fujiwara M."/>
            <person name="Mori M."/>
            <person name="Tomita M."/>
            <person name="Arakawa K."/>
        </authorList>
    </citation>
    <scope>NUCLEOTIDE SEQUENCE [LARGE SCALE GENOMIC DNA]</scope>
</reference>
<proteinExistence type="predicted"/>
<keyword evidence="2" id="KW-1185">Reference proteome</keyword>